<dbReference type="Gene3D" id="3.50.50.60">
    <property type="entry name" value="FAD/NAD(P)-binding domain"/>
    <property type="match status" value="1"/>
</dbReference>
<dbReference type="Proteomes" id="UP000635387">
    <property type="component" value="Unassembled WGS sequence"/>
</dbReference>
<sequence>MGAERGRVLVVGMGVSGLATATRLRRAGWRPVLVERAPARRTGGYFIVLFGAGKAAAARLGLLDAVHDRSTTVPKLDIERDGTGRPGMSFSELPGKPWTMLRGDIEDAAFSILPDDVELRFSVVPTLIEQDTDGVDVTLLDTGAGTSTTERFELVVGADGLHSTVRRLAFGPSGQYLRHLGYMIAAYQFRGTPAGLRPGQAVTLLEPDRSMWVFAYRDHDPTILLTYRTEDVAAEFRESPVERLRSVFANRPLGTTLGDVLDGLETTDELLFDSAEQVRMDTWHRGRVVLVGDAAWCVTLYAGMGVSTGLTGAELLGTMLERHPDDVGAALSAWEQALRPYVEHYLDGASADRRIFVVDNRMQLMFRRALPWLRRYRLGRRLAARLVRLDEIAKYKNADIVGAATKTEGTAVTR</sequence>
<feature type="domain" description="FAD-binding" evidence="1">
    <location>
        <begin position="121"/>
        <end position="320"/>
    </location>
</feature>
<dbReference type="PANTHER" id="PTHR46865">
    <property type="entry name" value="OXIDOREDUCTASE-RELATED"/>
    <property type="match status" value="1"/>
</dbReference>
<evidence type="ECO:0000313" key="2">
    <source>
        <dbReference type="EMBL" id="GHH28332.1"/>
    </source>
</evidence>
<keyword evidence="3" id="KW-1185">Reference proteome</keyword>
<dbReference type="InterPro" id="IPR051704">
    <property type="entry name" value="FAD_aromatic-hydroxylase"/>
</dbReference>
<dbReference type="PANTHER" id="PTHR46865:SF8">
    <property type="entry name" value="POSSIBLE OXIDOREDUCTASE"/>
    <property type="match status" value="1"/>
</dbReference>
<name>A0ABQ3LWW5_9PSEU</name>
<evidence type="ECO:0000313" key="3">
    <source>
        <dbReference type="Proteomes" id="UP000635387"/>
    </source>
</evidence>
<dbReference type="InterPro" id="IPR036188">
    <property type="entry name" value="FAD/NAD-bd_sf"/>
</dbReference>
<accession>A0ABQ3LWW5</accession>
<dbReference type="Gene3D" id="3.30.9.10">
    <property type="entry name" value="D-Amino Acid Oxidase, subunit A, domain 2"/>
    <property type="match status" value="1"/>
</dbReference>
<dbReference type="SUPFAM" id="SSF51905">
    <property type="entry name" value="FAD/NAD(P)-binding domain"/>
    <property type="match status" value="1"/>
</dbReference>
<dbReference type="PRINTS" id="PR00420">
    <property type="entry name" value="RNGMNOXGNASE"/>
</dbReference>
<dbReference type="Pfam" id="PF01494">
    <property type="entry name" value="FAD_binding_3"/>
    <property type="match status" value="1"/>
</dbReference>
<organism evidence="2 3">
    <name type="scientific">Amycolatopsis oliviviridis</name>
    <dbReference type="NCBI Taxonomy" id="1471590"/>
    <lineage>
        <taxon>Bacteria</taxon>
        <taxon>Bacillati</taxon>
        <taxon>Actinomycetota</taxon>
        <taxon>Actinomycetes</taxon>
        <taxon>Pseudonocardiales</taxon>
        <taxon>Pseudonocardiaceae</taxon>
        <taxon>Amycolatopsis</taxon>
    </lineage>
</organism>
<protein>
    <submittedName>
        <fullName evidence="2">FAD-dependent oxidoreductase</fullName>
    </submittedName>
</protein>
<reference evidence="3" key="1">
    <citation type="journal article" date="2019" name="Int. J. Syst. Evol. Microbiol.">
        <title>The Global Catalogue of Microorganisms (GCM) 10K type strain sequencing project: providing services to taxonomists for standard genome sequencing and annotation.</title>
        <authorList>
            <consortium name="The Broad Institute Genomics Platform"/>
            <consortium name="The Broad Institute Genome Sequencing Center for Infectious Disease"/>
            <person name="Wu L."/>
            <person name="Ma J."/>
        </authorList>
    </citation>
    <scope>NUCLEOTIDE SEQUENCE [LARGE SCALE GENOMIC DNA]</scope>
    <source>
        <strain evidence="3">CGMCC 4.7683</strain>
    </source>
</reference>
<proteinExistence type="predicted"/>
<dbReference type="InterPro" id="IPR002938">
    <property type="entry name" value="FAD-bd"/>
</dbReference>
<gene>
    <name evidence="2" type="ORF">GCM10017790_59010</name>
</gene>
<evidence type="ECO:0000259" key="1">
    <source>
        <dbReference type="Pfam" id="PF01494"/>
    </source>
</evidence>
<dbReference type="EMBL" id="BNAY01000007">
    <property type="protein sequence ID" value="GHH28332.1"/>
    <property type="molecule type" value="Genomic_DNA"/>
</dbReference>
<comment type="caution">
    <text evidence="2">The sequence shown here is derived from an EMBL/GenBank/DDBJ whole genome shotgun (WGS) entry which is preliminary data.</text>
</comment>